<dbReference type="STRING" id="1036779.SAMN04515666_102140"/>
<dbReference type="OrthoDB" id="8689594at2"/>
<evidence type="ECO:0000313" key="2">
    <source>
        <dbReference type="Proteomes" id="UP000199664"/>
    </source>
</evidence>
<reference evidence="2" key="1">
    <citation type="submission" date="2016-10" db="EMBL/GenBank/DDBJ databases">
        <authorList>
            <person name="Varghese N."/>
            <person name="Submissions S."/>
        </authorList>
    </citation>
    <scope>NUCLEOTIDE SEQUENCE [LARGE SCALE GENOMIC DNA]</scope>
    <source>
        <strain evidence="2">LMG 26383,CCUG 61248,R- 45681</strain>
    </source>
</reference>
<dbReference type="EMBL" id="FOAN01000002">
    <property type="protein sequence ID" value="SEK83761.1"/>
    <property type="molecule type" value="Genomic_DNA"/>
</dbReference>
<name>A0A1H7KA40_9HYPH</name>
<dbReference type="Proteomes" id="UP000199664">
    <property type="component" value="Unassembled WGS sequence"/>
</dbReference>
<sequence>MKPVIRLALRDWDFITPLLLGDLASDRFELTIERLATLPDDFASDPRFDASEISFSRYTTGRARGETGVVGIPNFIMRGFRHRCVVTAADSKLTRFDELRGKRIGIAGWQDSGNTWTRAAMAESGLGIDDAYWAVSRLAADHPIIDRVGRYARPGRIEALPGQPPLLDLLTAGAIDAVLMPFMPKGFFSKGSRFRALLPDVRAAERDYFAKVGYVPGMHIIGLKPELAAREPWLAQALSDLLDESQRIWLEKRRRYADTTPWLIDELVRSGHDLPESWNESGLAANRTMIAAFIEQLRIQELAETDLTPETLFSAASALEGVH</sequence>
<keyword evidence="2" id="KW-1185">Reference proteome</keyword>
<dbReference type="AlphaFoldDB" id="A0A1H7KA40"/>
<gene>
    <name evidence="1" type="ORF">SAMN04515666_102140</name>
</gene>
<organism evidence="1 2">
    <name type="scientific">Bosea lupini</name>
    <dbReference type="NCBI Taxonomy" id="1036779"/>
    <lineage>
        <taxon>Bacteria</taxon>
        <taxon>Pseudomonadati</taxon>
        <taxon>Pseudomonadota</taxon>
        <taxon>Alphaproteobacteria</taxon>
        <taxon>Hyphomicrobiales</taxon>
        <taxon>Boseaceae</taxon>
        <taxon>Bosea</taxon>
    </lineage>
</organism>
<dbReference type="Gene3D" id="3.40.190.10">
    <property type="entry name" value="Periplasmic binding protein-like II"/>
    <property type="match status" value="1"/>
</dbReference>
<protein>
    <submittedName>
        <fullName evidence="1">4,5-dihydroxyphthalate decarboxylase</fullName>
    </submittedName>
</protein>
<proteinExistence type="predicted"/>
<evidence type="ECO:0000313" key="1">
    <source>
        <dbReference type="EMBL" id="SEK83761.1"/>
    </source>
</evidence>
<dbReference type="SUPFAM" id="SSF53850">
    <property type="entry name" value="Periplasmic binding protein-like II"/>
    <property type="match status" value="1"/>
</dbReference>
<accession>A0A1H7KA40</accession>